<feature type="domain" description="Acetyl-CoA hydrolase/transferase C-terminal" evidence="4">
    <location>
        <begin position="277"/>
        <end position="428"/>
    </location>
</feature>
<dbReference type="Gene3D" id="3.30.750.70">
    <property type="entry name" value="4-hydroxybutyrate coenzyme like domains"/>
    <property type="match status" value="1"/>
</dbReference>
<protein>
    <submittedName>
        <fullName evidence="5">Acyl-CoA hydrolase</fullName>
    </submittedName>
</protein>
<dbReference type="InterPro" id="IPR038460">
    <property type="entry name" value="AcetylCoA_hyd_C_sf"/>
</dbReference>
<evidence type="ECO:0000313" key="6">
    <source>
        <dbReference type="Proteomes" id="UP000256429"/>
    </source>
</evidence>
<dbReference type="GO" id="GO:0006083">
    <property type="term" value="P:acetate metabolic process"/>
    <property type="evidence" value="ECO:0007669"/>
    <property type="project" value="InterPro"/>
</dbReference>
<dbReference type="Proteomes" id="UP000256429">
    <property type="component" value="Unassembled WGS sequence"/>
</dbReference>
<keyword evidence="2" id="KW-0808">Transferase</keyword>
<accession>A0A3D9RM13</accession>
<sequence length="440" mass="47917">MNKTTNYNFFKMKIPNIMSASEAVKLINSGDRVLIQGGSATPQTLVKAMVERGPELKGVEIVHLHTEGECGYAAAELRESFHTKAFFIGGNLRKMVGDTVDYIPIFLSDIPSLFREGYMDLDVVLVNVSPPDKHGFCSLGVSVDIVISGIEKGKKVIAQINPKMPRTFGDALVHLNQFHACVLVDEDIHEMKFVAPSEEEQAIGKNIAEIIDDGSTLQMGIGGIPNAVLTYLTNHKDLGVHTEMFSEGIVDLVEKGIVNGSQKKVNPYKIISGFAMGTRRLYDFMDDNPEIEMNDIAYVNDTAIIRQNPKVTAINSAIEIDFTGQVCADSIGTRMFSGVGGQMDFMRGAALSKGGKPIIAITSTTLKGVSKIVPSLKPGAGVVTTRAHARYVATEYGIAELFGRSLKQRAQSLRDIAHPNSREELDKAIFERFGSSLMSV</sequence>
<evidence type="ECO:0000259" key="3">
    <source>
        <dbReference type="Pfam" id="PF02550"/>
    </source>
</evidence>
<dbReference type="GO" id="GO:0016787">
    <property type="term" value="F:hydrolase activity"/>
    <property type="evidence" value="ECO:0007669"/>
    <property type="project" value="UniProtKB-KW"/>
</dbReference>
<dbReference type="Gene3D" id="3.40.1080.20">
    <property type="entry name" value="Acetyl-CoA hydrolase/transferase C-terminal domain"/>
    <property type="match status" value="1"/>
</dbReference>
<dbReference type="GO" id="GO:0008775">
    <property type="term" value="F:acetate CoA-transferase activity"/>
    <property type="evidence" value="ECO:0007669"/>
    <property type="project" value="InterPro"/>
</dbReference>
<gene>
    <name evidence="5" type="ORF">BX611_2589</name>
</gene>
<dbReference type="InterPro" id="IPR046433">
    <property type="entry name" value="ActCoA_hydro"/>
</dbReference>
<evidence type="ECO:0000256" key="2">
    <source>
        <dbReference type="ARBA" id="ARBA00022679"/>
    </source>
</evidence>
<comment type="caution">
    <text evidence="5">The sequence shown here is derived from an EMBL/GenBank/DDBJ whole genome shotgun (WGS) entry which is preliminary data.</text>
</comment>
<feature type="domain" description="Acetyl-CoA hydrolase/transferase N-terminal" evidence="3">
    <location>
        <begin position="17"/>
        <end position="186"/>
    </location>
</feature>
<dbReference type="SUPFAM" id="SSF100950">
    <property type="entry name" value="NagB/RpiA/CoA transferase-like"/>
    <property type="match status" value="2"/>
</dbReference>
<evidence type="ECO:0000259" key="4">
    <source>
        <dbReference type="Pfam" id="PF13336"/>
    </source>
</evidence>
<evidence type="ECO:0000313" key="5">
    <source>
        <dbReference type="EMBL" id="REE80930.1"/>
    </source>
</evidence>
<reference evidence="5 6" key="1">
    <citation type="submission" date="2018-08" db="EMBL/GenBank/DDBJ databases">
        <title>Genomic Encyclopedia of Type Strains, Phase III (KMG-III): the genomes of soil and plant-associated and newly described type strains.</title>
        <authorList>
            <person name="Whitman W."/>
        </authorList>
    </citation>
    <scope>NUCLEOTIDE SEQUENCE [LARGE SCALE GENOMIC DNA]</scope>
    <source>
        <strain evidence="5 6">325-5</strain>
    </source>
</reference>
<proteinExistence type="inferred from homology"/>
<dbReference type="InterPro" id="IPR026888">
    <property type="entry name" value="AcetylCoA_hyd_C"/>
</dbReference>
<comment type="similarity">
    <text evidence="1">Belongs to the acetyl-CoA hydrolase/transferase family.</text>
</comment>
<dbReference type="InterPro" id="IPR037171">
    <property type="entry name" value="NagB/RpiA_transferase-like"/>
</dbReference>
<organism evidence="5 6">
    <name type="scientific">Lutibacter oceani</name>
    <dbReference type="NCBI Taxonomy" id="1853311"/>
    <lineage>
        <taxon>Bacteria</taxon>
        <taxon>Pseudomonadati</taxon>
        <taxon>Bacteroidota</taxon>
        <taxon>Flavobacteriia</taxon>
        <taxon>Flavobacteriales</taxon>
        <taxon>Flavobacteriaceae</taxon>
        <taxon>Lutibacter</taxon>
    </lineage>
</organism>
<dbReference type="PANTHER" id="PTHR21432">
    <property type="entry name" value="ACETYL-COA HYDROLASE-RELATED"/>
    <property type="match status" value="1"/>
</dbReference>
<dbReference type="Gene3D" id="3.40.1080.10">
    <property type="entry name" value="Glutaconate Coenzyme A-transferase"/>
    <property type="match status" value="1"/>
</dbReference>
<name>A0A3D9RM13_9FLAO</name>
<keyword evidence="5" id="KW-0378">Hydrolase</keyword>
<dbReference type="Pfam" id="PF02550">
    <property type="entry name" value="AcetylCoA_hydro"/>
    <property type="match status" value="1"/>
</dbReference>
<dbReference type="InterPro" id="IPR003702">
    <property type="entry name" value="ActCoA_hydro_N"/>
</dbReference>
<dbReference type="EMBL" id="QTTQ01000011">
    <property type="protein sequence ID" value="REE80930.1"/>
    <property type="molecule type" value="Genomic_DNA"/>
</dbReference>
<dbReference type="Pfam" id="PF13336">
    <property type="entry name" value="AcetylCoA_hyd_C"/>
    <property type="match status" value="1"/>
</dbReference>
<evidence type="ECO:0000256" key="1">
    <source>
        <dbReference type="ARBA" id="ARBA00009632"/>
    </source>
</evidence>
<dbReference type="AlphaFoldDB" id="A0A3D9RM13"/>
<keyword evidence="6" id="KW-1185">Reference proteome</keyword>
<dbReference type="PANTHER" id="PTHR21432:SF20">
    <property type="entry name" value="ACETYL-COA HYDROLASE"/>
    <property type="match status" value="1"/>
</dbReference>